<organism evidence="2 3">
    <name type="scientific">Fusarium longipes</name>
    <dbReference type="NCBI Taxonomy" id="694270"/>
    <lineage>
        <taxon>Eukaryota</taxon>
        <taxon>Fungi</taxon>
        <taxon>Dikarya</taxon>
        <taxon>Ascomycota</taxon>
        <taxon>Pezizomycotina</taxon>
        <taxon>Sordariomycetes</taxon>
        <taxon>Hypocreomycetidae</taxon>
        <taxon>Hypocreales</taxon>
        <taxon>Nectriaceae</taxon>
        <taxon>Fusarium</taxon>
    </lineage>
</organism>
<name>A0A395SD24_9HYPO</name>
<dbReference type="Proteomes" id="UP000266234">
    <property type="component" value="Unassembled WGS sequence"/>
</dbReference>
<accession>A0A395SD24</accession>
<feature type="compositionally biased region" description="Basic and acidic residues" evidence="1">
    <location>
        <begin position="401"/>
        <end position="413"/>
    </location>
</feature>
<evidence type="ECO:0000313" key="3">
    <source>
        <dbReference type="Proteomes" id="UP000266234"/>
    </source>
</evidence>
<feature type="region of interest" description="Disordered" evidence="1">
    <location>
        <begin position="483"/>
        <end position="502"/>
    </location>
</feature>
<gene>
    <name evidence="2" type="ORF">FLONG3_7486</name>
</gene>
<dbReference type="OrthoDB" id="5085358at2759"/>
<dbReference type="AlphaFoldDB" id="A0A395SD24"/>
<protein>
    <submittedName>
        <fullName evidence="2">Uncharacterized protein</fullName>
    </submittedName>
</protein>
<keyword evidence="3" id="KW-1185">Reference proteome</keyword>
<proteinExistence type="predicted"/>
<feature type="region of interest" description="Disordered" evidence="1">
    <location>
        <begin position="195"/>
        <end position="227"/>
    </location>
</feature>
<dbReference type="EMBL" id="PXOG01000172">
    <property type="protein sequence ID" value="RGP70308.1"/>
    <property type="molecule type" value="Genomic_DNA"/>
</dbReference>
<feature type="compositionally biased region" description="Low complexity" evidence="1">
    <location>
        <begin position="376"/>
        <end position="387"/>
    </location>
</feature>
<comment type="caution">
    <text evidence="2">The sequence shown here is derived from an EMBL/GenBank/DDBJ whole genome shotgun (WGS) entry which is preliminary data.</text>
</comment>
<evidence type="ECO:0000256" key="1">
    <source>
        <dbReference type="SAM" id="MobiDB-lite"/>
    </source>
</evidence>
<evidence type="ECO:0000313" key="2">
    <source>
        <dbReference type="EMBL" id="RGP70308.1"/>
    </source>
</evidence>
<feature type="compositionally biased region" description="Basic residues" evidence="1">
    <location>
        <begin position="298"/>
        <end position="307"/>
    </location>
</feature>
<feature type="region of interest" description="Disordered" evidence="1">
    <location>
        <begin position="245"/>
        <end position="447"/>
    </location>
</feature>
<reference evidence="2 3" key="1">
    <citation type="journal article" date="2018" name="PLoS Pathog.">
        <title>Evolution of structural diversity of trichothecenes, a family of toxins produced by plant pathogenic and entomopathogenic fungi.</title>
        <authorList>
            <person name="Proctor R.H."/>
            <person name="McCormick S.P."/>
            <person name="Kim H.S."/>
            <person name="Cardoza R.E."/>
            <person name="Stanley A.M."/>
            <person name="Lindo L."/>
            <person name="Kelly A."/>
            <person name="Brown D.W."/>
            <person name="Lee T."/>
            <person name="Vaughan M.M."/>
            <person name="Alexander N.J."/>
            <person name="Busman M."/>
            <person name="Gutierrez S."/>
        </authorList>
    </citation>
    <scope>NUCLEOTIDE SEQUENCE [LARGE SCALE GENOMIC DNA]</scope>
    <source>
        <strain evidence="2 3">NRRL 20695</strain>
    </source>
</reference>
<sequence>MDSASTAEKTSRRSGERIFKRTKTCDIPNLTHLRKELGYGTPGKKPDIIFKRAIRTQVTTFVSSSDNLPAYKLTKWKNPAHQRGLLELTKDFLEGQGKGEAFWPRDQSNHPQKLQYWRDAVKIRNLMTKLFFCVARECKRYIISVSGDPQMLREPLSPIKSEETLSDSDLSWRIIFDGKGQSADDAIDLEDTQTSVRISGSSRDNDPWNGYALLPYGNQGETGNQPTEAVFDSSVSELLNDANIQSTAPSEPVNPQAPVADMDPYTVPPSPPQGTQNGQDINKRPAEPTPNDSEPPLKKKTRGKGKQAAKSNNKLTNPKSLRKSGRLLKPIINPDSSTEEQVDAAIRGSPYPVPKYNSYAEQGERSRGKADGQGPRASSSRSRSTAALESLTDEQPTAQAAREEAARQAREQTEAIATGAGIEGQAPAETGLSATTRGKQPAVPSRQTTVVEAAASSREQDMVVESFPRTETDALQMNPLQTTAPITSGIGGTDPDEQERDPGRVTIGKRYEEALDACKIVYRFGVKAGTRYTDWELKTFDGTIFRTTIAAIFQKLGLGDSETLHVKFEDEDDAFLQQFRKSETGEREFATFGEECLRYIAKKHQYSAPDSMRQKASYFFYLSSKPSNV</sequence>
<feature type="compositionally biased region" description="Polar residues" evidence="1">
    <location>
        <begin position="309"/>
        <end position="319"/>
    </location>
</feature>